<proteinExistence type="predicted"/>
<evidence type="ECO:0000313" key="2">
    <source>
        <dbReference type="Proteomes" id="UP000595897"/>
    </source>
</evidence>
<dbReference type="RefSeq" id="WP_271713141.1">
    <property type="nucleotide sequence ID" value="NZ_AP024169.1"/>
</dbReference>
<gene>
    <name evidence="1" type="ORF">bsdtb5_33550</name>
</gene>
<dbReference type="Proteomes" id="UP000595897">
    <property type="component" value="Chromosome"/>
</dbReference>
<dbReference type="AlphaFoldDB" id="A0A7R7ENZ7"/>
<sequence>MANYTKNYNLKNPAASDFVNVDDMNGNFSIIDQEMKKIAEVANGVSSQLSEKANIIQELVDSKGKADTLDGKHASDFALTNHNHTKTQITDFPTSLPANGGNADTVDGHHESHFVRSRDYGGIDVSLTTYPYPYMTDVSGLVTMPDTGWWHVIYVPHSNYGAGYGCQIAVSLNTENKTFFRSSLGTTWNPWNLVYHNGNSKPVAIQPSAPGDTSSLWVY</sequence>
<reference evidence="1 2" key="1">
    <citation type="submission" date="2020-11" db="EMBL/GenBank/DDBJ databases">
        <title>Draft genome sequencing of a Lachnospiraceae strain isolated from anoxic soil subjected to BSD treatment.</title>
        <authorList>
            <person name="Uek A."/>
            <person name="Tonouchi A."/>
        </authorList>
    </citation>
    <scope>NUCLEOTIDE SEQUENCE [LARGE SCALE GENOMIC DNA]</scope>
    <source>
        <strain evidence="1 2">TB5</strain>
    </source>
</reference>
<name>A0A7R7ENZ7_9FIRM</name>
<accession>A0A7R7ENZ7</accession>
<keyword evidence="2" id="KW-1185">Reference proteome</keyword>
<dbReference type="KEGG" id="ahb:bsdtb5_33550"/>
<dbReference type="EMBL" id="AP024169">
    <property type="protein sequence ID" value="BCN32060.1"/>
    <property type="molecule type" value="Genomic_DNA"/>
</dbReference>
<organism evidence="1 2">
    <name type="scientific">Anaeromicropila herbilytica</name>
    <dbReference type="NCBI Taxonomy" id="2785025"/>
    <lineage>
        <taxon>Bacteria</taxon>
        <taxon>Bacillati</taxon>
        <taxon>Bacillota</taxon>
        <taxon>Clostridia</taxon>
        <taxon>Lachnospirales</taxon>
        <taxon>Lachnospiraceae</taxon>
        <taxon>Anaeromicropila</taxon>
    </lineage>
</organism>
<dbReference type="CDD" id="cd19958">
    <property type="entry name" value="pyocin_knob"/>
    <property type="match status" value="1"/>
</dbReference>
<evidence type="ECO:0000313" key="1">
    <source>
        <dbReference type="EMBL" id="BCN32060.1"/>
    </source>
</evidence>
<protein>
    <submittedName>
        <fullName evidence="1">Uncharacterized protein</fullName>
    </submittedName>
</protein>